<keyword evidence="3" id="KW-1185">Reference proteome</keyword>
<feature type="compositionally biased region" description="Polar residues" evidence="1">
    <location>
        <begin position="916"/>
        <end position="936"/>
    </location>
</feature>
<feature type="compositionally biased region" description="Basic residues" evidence="1">
    <location>
        <begin position="698"/>
        <end position="713"/>
    </location>
</feature>
<feature type="compositionally biased region" description="Low complexity" evidence="1">
    <location>
        <begin position="1731"/>
        <end position="1740"/>
    </location>
</feature>
<feature type="region of interest" description="Disordered" evidence="1">
    <location>
        <begin position="570"/>
        <end position="644"/>
    </location>
</feature>
<name>A0AAN6GS72_9BASI</name>
<feature type="compositionally biased region" description="Basic residues" evidence="1">
    <location>
        <begin position="65"/>
        <end position="79"/>
    </location>
</feature>
<gene>
    <name evidence="2" type="ORF">OC846_002483</name>
</gene>
<feature type="compositionally biased region" description="Low complexity" evidence="1">
    <location>
        <begin position="13"/>
        <end position="33"/>
    </location>
</feature>
<feature type="compositionally biased region" description="Basic and acidic residues" evidence="1">
    <location>
        <begin position="168"/>
        <end position="179"/>
    </location>
</feature>
<feature type="region of interest" description="Disordered" evidence="1">
    <location>
        <begin position="1784"/>
        <end position="1842"/>
    </location>
</feature>
<proteinExistence type="predicted"/>
<feature type="compositionally biased region" description="Polar residues" evidence="1">
    <location>
        <begin position="204"/>
        <end position="222"/>
    </location>
</feature>
<accession>A0AAN6GS72</accession>
<feature type="compositionally biased region" description="Basic and acidic residues" evidence="1">
    <location>
        <begin position="1288"/>
        <end position="1297"/>
    </location>
</feature>
<feature type="compositionally biased region" description="Low complexity" evidence="1">
    <location>
        <begin position="580"/>
        <end position="593"/>
    </location>
</feature>
<feature type="region of interest" description="Disordered" evidence="1">
    <location>
        <begin position="1"/>
        <end position="332"/>
    </location>
</feature>
<feature type="compositionally biased region" description="Low complexity" evidence="1">
    <location>
        <begin position="495"/>
        <end position="525"/>
    </location>
</feature>
<protein>
    <submittedName>
        <fullName evidence="2">Uncharacterized protein</fullName>
    </submittedName>
</protein>
<feature type="compositionally biased region" description="Low complexity" evidence="1">
    <location>
        <begin position="1457"/>
        <end position="1467"/>
    </location>
</feature>
<feature type="region of interest" description="Disordered" evidence="1">
    <location>
        <begin position="1703"/>
        <end position="1740"/>
    </location>
</feature>
<feature type="compositionally biased region" description="Polar residues" evidence="1">
    <location>
        <begin position="1821"/>
        <end position="1836"/>
    </location>
</feature>
<feature type="compositionally biased region" description="Polar residues" evidence="1">
    <location>
        <begin position="1306"/>
        <end position="1315"/>
    </location>
</feature>
<feature type="compositionally biased region" description="Low complexity" evidence="1">
    <location>
        <begin position="618"/>
        <end position="636"/>
    </location>
</feature>
<feature type="compositionally biased region" description="Low complexity" evidence="1">
    <location>
        <begin position="52"/>
        <end position="64"/>
    </location>
</feature>
<evidence type="ECO:0000256" key="1">
    <source>
        <dbReference type="SAM" id="MobiDB-lite"/>
    </source>
</evidence>
<feature type="region of interest" description="Disordered" evidence="1">
    <location>
        <begin position="904"/>
        <end position="1064"/>
    </location>
</feature>
<feature type="compositionally biased region" description="Low complexity" evidence="1">
    <location>
        <begin position="543"/>
        <end position="552"/>
    </location>
</feature>
<feature type="compositionally biased region" description="Low complexity" evidence="1">
    <location>
        <begin position="991"/>
        <end position="1027"/>
    </location>
</feature>
<evidence type="ECO:0000313" key="2">
    <source>
        <dbReference type="EMBL" id="KAK0553562.1"/>
    </source>
</evidence>
<feature type="compositionally biased region" description="Acidic residues" evidence="1">
    <location>
        <begin position="1800"/>
        <end position="1815"/>
    </location>
</feature>
<sequence>MTFQINNGGGSGPSALAPVVPSSSSSWPPRRSSATYDEDDLDPDTLNSMEASTSSLASSSSSTQRHSRSRSRTQSRSRSRSTTYSRHPQQSASIATSSGKAARKPSTSLSDILPFAMSPTFALSSSSSEDRSRFASRPLFPDDDEDDEDEDEHTGTDPDETEADSQDDANHTVNEDDVRSASSSQSSYPSSSVSGRARRRKSRTGLSSRNPKQRTSSYSISPHSPLGVLLAPLSSSQSSSGRSASSSYSTSSSPFSYDTTATSPDSALGHGRGPMPQHPMSLFNLGSFTPHPHRASDKRNSIENSLSRPSPLHLRRPVGRGAARSYSMSTNQSDCSDYAAAAECDRAGDAEHSEACVCMVRTPSAEGPGPDFRMPASSRSSTDSGRLSSEASPLFAASALRSSTSSLTTNSAMSSFSSPGGWNSGRRGKPGSSTSGSQPPSPLSTPRPTSNMSLPSIAQQSIASHSSTSISSSGITTSSPTTTIFSIPPNRPRSPRTSSGLSTGSSMTSTSITSSFLSGSSGAASNPPPAIPSPLRFLQAKNGPVVSGSPSSTVDSLISSKPAEIIVHATRRGSQDAYQSPAASASARLLRSPVGPGSNGMQRTASGPGPVRSPPTSPNDSSGSPGNSAFSFSSASTVTATNAQPLIGTTSNIASSSMNLPENATMTAATASSQAAQQASSGSQNGLAPSTAGMGHAARARQRSPSHILRRRVFSPSREHARSLLGLGPLADDDNNAGSSGSGSTSRPQSEYSQTMKNRANRGASAERRMSIDAELYPGARRFATEPGGQVQGRRRSSLRAVGDLLGLSSSNASGAEQEEFRGRRGVGPASGEEEVYAGGDARGRRGSLPGAEEDQRGRGRAPRDDSSAAGTATQEVDRESYAARIYNIQQQMGGRLWSRFALGSQAPPSEGITAPATSDSGGSSAFQQRSSTFSPGYSISTNTGGGSGGNGAPSSGGVVSRGLRAPSPKRSLGSLLGSSAISSMPAPRLTRTASVTSSTGSVLSSSASSIKSRESGQSGASSSGNGRPARQRQHRLGEVAEAAAAAAAAVVGEGSSSSGGNVRVVVSPTLTSTSGARRYSHSSRLTSGLRSLVKLPNLLLGTTSPRPEDDASSTFSSDKDSLHGTGKGSGATAEKAAGSASSSSTSVRKSFAESTRRMSSTSVHSMAGSGRGVVSPWEGDSDPGAYVFGLGLPVDPDTELGSVVQLQTFRTGHGYPFGRSRTLSLDTGAAVARRDGVARTKSDDTEVGPLDIDPRAEDGSKSGPIRVGRASSQTREPPNVHRGSVPEGKEAVEIMSRKRVREPQMLSSPKNSTFGEGVEDDGHHNQSQDSLPSFKSASAASQASPAGPTAFWSRPSRPAAEAVPQNYSAFRSRQRAGIRKSKESTDPVTAVASGLAATMQPSNSATNSSASLSAGTSASSEFSADSSSISSHDDDPSAVPVIESAERPSRFSLHVRSPSTAANSTRSRSRDPSPPSQHAVGLFSGGGYCSQRRASADGEELSTGMRRSKSGSDFTSRTVRREEAPRHMRGTQSVSALGGRRVRHPSTSPDASASSDGAREAHQSSGHHHSGHESGSTRGRAGTVKSVSGSNSEDEGGRGGSGRSRSRLLSADIWKAAGSIAKPRPPLNPNPARTRASPPRKAKAPTLPPGRLSSPPGFRPRVPARPLPLGGPPPVLPGGGAGLAGAASRTVQAAAAAAAASSSGGLQQGSGRLGAGGVPLSNSGVGGSGSSSNGSSRMSLLSNNKHLLMLSLELEMMRKRKISAPLKPRAFVVKWVQQQQYEETVSVEEDQQDQGSLGDDGEDEHGADEAEDETGPSRRYSISSNGASHNSNMHSTLLAGGSSLRYEVQLDTLSRSA</sequence>
<feature type="compositionally biased region" description="Gly residues" evidence="1">
    <location>
        <begin position="1707"/>
        <end position="1718"/>
    </location>
</feature>
<dbReference type="Proteomes" id="UP001176517">
    <property type="component" value="Unassembled WGS sequence"/>
</dbReference>
<feature type="region of interest" description="Disordered" evidence="1">
    <location>
        <begin position="1100"/>
        <end position="1178"/>
    </location>
</feature>
<dbReference type="EMBL" id="JAPDMZ010000049">
    <property type="protein sequence ID" value="KAK0553562.1"/>
    <property type="molecule type" value="Genomic_DNA"/>
</dbReference>
<feature type="compositionally biased region" description="Low complexity" evidence="1">
    <location>
        <begin position="377"/>
        <end position="418"/>
    </location>
</feature>
<feature type="compositionally biased region" description="Low complexity" evidence="1">
    <location>
        <begin position="1131"/>
        <end position="1147"/>
    </location>
</feature>
<feature type="compositionally biased region" description="Low complexity" evidence="1">
    <location>
        <begin position="1546"/>
        <end position="1557"/>
    </location>
</feature>
<feature type="compositionally biased region" description="Acidic residues" evidence="1">
    <location>
        <begin position="141"/>
        <end position="167"/>
    </location>
</feature>
<feature type="compositionally biased region" description="Pro residues" evidence="1">
    <location>
        <begin position="1664"/>
        <end position="1677"/>
    </location>
</feature>
<feature type="compositionally biased region" description="Low complexity" evidence="1">
    <location>
        <begin position="1403"/>
        <end position="1431"/>
    </location>
</feature>
<feature type="compositionally biased region" description="Basic and acidic residues" evidence="1">
    <location>
        <begin position="854"/>
        <end position="867"/>
    </location>
</feature>
<feature type="compositionally biased region" description="Low complexity" evidence="1">
    <location>
        <begin position="805"/>
        <end position="816"/>
    </location>
</feature>
<feature type="compositionally biased region" description="Low complexity" evidence="1">
    <location>
        <begin position="664"/>
        <end position="684"/>
    </location>
</feature>
<feature type="compositionally biased region" description="Low complexity" evidence="1">
    <location>
        <begin position="446"/>
        <end position="488"/>
    </location>
</feature>
<feature type="compositionally biased region" description="Low complexity" evidence="1">
    <location>
        <begin position="180"/>
        <end position="194"/>
    </location>
</feature>
<feature type="compositionally biased region" description="Polar residues" evidence="1">
    <location>
        <begin position="747"/>
        <end position="758"/>
    </location>
</feature>
<feature type="compositionally biased region" description="Low complexity" evidence="1">
    <location>
        <begin position="234"/>
        <end position="256"/>
    </location>
</feature>
<feature type="compositionally biased region" description="Polar residues" evidence="1">
    <location>
        <begin position="87"/>
        <end position="110"/>
    </location>
</feature>
<organism evidence="2 3">
    <name type="scientific">Tilletia horrida</name>
    <dbReference type="NCBI Taxonomy" id="155126"/>
    <lineage>
        <taxon>Eukaryota</taxon>
        <taxon>Fungi</taxon>
        <taxon>Dikarya</taxon>
        <taxon>Basidiomycota</taxon>
        <taxon>Ustilaginomycotina</taxon>
        <taxon>Exobasidiomycetes</taxon>
        <taxon>Tilletiales</taxon>
        <taxon>Tilletiaceae</taxon>
        <taxon>Tilletia</taxon>
    </lineage>
</organism>
<feature type="compositionally biased region" description="Low complexity" evidence="1">
    <location>
        <begin position="972"/>
        <end position="984"/>
    </location>
</feature>
<comment type="caution">
    <text evidence="2">The sequence shown here is derived from an EMBL/GenBank/DDBJ whole genome shotgun (WGS) entry which is preliminary data.</text>
</comment>
<feature type="compositionally biased region" description="Basic and acidic residues" evidence="1">
    <location>
        <begin position="1236"/>
        <end position="1245"/>
    </location>
</feature>
<reference evidence="2" key="1">
    <citation type="journal article" date="2023" name="PhytoFront">
        <title>Draft Genome Resources of Seven Strains of Tilletia horrida, Causal Agent of Kernel Smut of Rice.</title>
        <authorList>
            <person name="Khanal S."/>
            <person name="Antony Babu S."/>
            <person name="Zhou X.G."/>
        </authorList>
    </citation>
    <scope>NUCLEOTIDE SEQUENCE</scope>
    <source>
        <strain evidence="2">TX6</strain>
    </source>
</reference>
<feature type="region of interest" description="Disordered" evidence="1">
    <location>
        <begin position="664"/>
        <end position="881"/>
    </location>
</feature>
<feature type="region of interest" description="Disordered" evidence="1">
    <location>
        <begin position="1236"/>
        <end position="1685"/>
    </location>
</feature>
<feature type="compositionally biased region" description="Low complexity" evidence="1">
    <location>
        <begin position="1333"/>
        <end position="1351"/>
    </location>
</feature>
<evidence type="ECO:0000313" key="3">
    <source>
        <dbReference type="Proteomes" id="UP001176517"/>
    </source>
</evidence>
<feature type="region of interest" description="Disordered" evidence="1">
    <location>
        <begin position="361"/>
        <end position="558"/>
    </location>
</feature>
<feature type="compositionally biased region" description="Low complexity" evidence="1">
    <location>
        <begin position="1040"/>
        <end position="1064"/>
    </location>
</feature>